<comment type="catalytic activity">
    <reaction evidence="3">
        <text>adenosine 5'-phosphoramidate + H2O = NH4(+) + AMP</text>
        <dbReference type="Rhea" id="RHEA:67916"/>
        <dbReference type="ChEBI" id="CHEBI:15377"/>
        <dbReference type="ChEBI" id="CHEBI:28938"/>
        <dbReference type="ChEBI" id="CHEBI:57890"/>
        <dbReference type="ChEBI" id="CHEBI:456215"/>
    </reaction>
</comment>
<evidence type="ECO:0000256" key="8">
    <source>
        <dbReference type="PIRSR" id="PIRSR601310-3"/>
    </source>
</evidence>
<evidence type="ECO:0000313" key="12">
    <source>
        <dbReference type="Proteomes" id="UP000266721"/>
    </source>
</evidence>
<feature type="active site" description="Tele-AMP-histidine intermediate" evidence="7">
    <location>
        <position position="85"/>
    </location>
</feature>
<dbReference type="PANTHER" id="PTHR12486:SF5">
    <property type="entry name" value="ADENOSINE 5'-MONOPHOSPHORAMIDASE HINT3"/>
    <property type="match status" value="1"/>
</dbReference>
<evidence type="ECO:0000256" key="2">
    <source>
        <dbReference type="ARBA" id="ARBA00022801"/>
    </source>
</evidence>
<evidence type="ECO:0000256" key="1">
    <source>
        <dbReference type="ARBA" id="ARBA00022741"/>
    </source>
</evidence>
<comment type="similarity">
    <text evidence="4">Belongs to the HINT family.</text>
</comment>
<dbReference type="InterPro" id="IPR001310">
    <property type="entry name" value="Histidine_triad_HIT"/>
</dbReference>
<dbReference type="AlphaFoldDB" id="A0A3L5TS12"/>
<reference evidence="11 12" key="1">
    <citation type="journal article" date="2016" name="PLoS ONE">
        <title>A First Insight into the Genome of the Filter-Feeder Mussel Mytilus galloprovincialis.</title>
        <authorList>
            <person name="Murgarella M."/>
            <person name="Puiu D."/>
            <person name="Novoa B."/>
            <person name="Figueras A."/>
            <person name="Posada D."/>
            <person name="Canchaya C."/>
        </authorList>
    </citation>
    <scope>NUCLEOTIDE SEQUENCE [LARGE SCALE GENOMIC DNA]</scope>
    <source>
        <tissue evidence="11">Muscle</tissue>
    </source>
</reference>
<dbReference type="SUPFAM" id="SSF54197">
    <property type="entry name" value="HIT-like"/>
    <property type="match status" value="1"/>
</dbReference>
<evidence type="ECO:0000256" key="5">
    <source>
        <dbReference type="ARBA" id="ARBA00039802"/>
    </source>
</evidence>
<protein>
    <recommendedName>
        <fullName evidence="5">Adenosine 5'-monophosphoramidase HINT3</fullName>
    </recommendedName>
    <alternativeName>
        <fullName evidence="6">Histidine triad nucleotide-binding protein 3</fullName>
    </alternativeName>
</protein>
<accession>A0A3L5TS12</accession>
<feature type="non-terminal residue" evidence="11">
    <location>
        <position position="1"/>
    </location>
</feature>
<evidence type="ECO:0000259" key="10">
    <source>
        <dbReference type="PROSITE" id="PS51084"/>
    </source>
</evidence>
<comment type="caution">
    <text evidence="11">The sequence shown here is derived from an EMBL/GenBank/DDBJ whole genome shotgun (WGS) entry which is preliminary data.</text>
</comment>
<dbReference type="PROSITE" id="PS51084">
    <property type="entry name" value="HIT_2"/>
    <property type="match status" value="1"/>
</dbReference>
<keyword evidence="1" id="KW-0547">Nucleotide-binding</keyword>
<dbReference type="Proteomes" id="UP000266721">
    <property type="component" value="Unassembled WGS sequence"/>
</dbReference>
<keyword evidence="12" id="KW-1185">Reference proteome</keyword>
<feature type="short sequence motif" description="Histidine triad motif" evidence="8 9">
    <location>
        <begin position="83"/>
        <end position="87"/>
    </location>
</feature>
<keyword evidence="2" id="KW-0378">Hydrolase</keyword>
<dbReference type="Pfam" id="PF11969">
    <property type="entry name" value="DcpS_C"/>
    <property type="match status" value="1"/>
</dbReference>
<name>A0A3L5TS12_MYTGA</name>
<evidence type="ECO:0000313" key="11">
    <source>
        <dbReference type="EMBL" id="OPL32723.1"/>
    </source>
</evidence>
<evidence type="ECO:0000256" key="9">
    <source>
        <dbReference type="PROSITE-ProRule" id="PRU00464"/>
    </source>
</evidence>
<dbReference type="PRINTS" id="PR00332">
    <property type="entry name" value="HISTRIAD"/>
</dbReference>
<dbReference type="InterPro" id="IPR011146">
    <property type="entry name" value="HIT-like"/>
</dbReference>
<dbReference type="SMR" id="A0A3L5TS12"/>
<proteinExistence type="inferred from homology"/>
<evidence type="ECO:0000256" key="4">
    <source>
        <dbReference type="ARBA" id="ARBA00025764"/>
    </source>
</evidence>
<dbReference type="PANTHER" id="PTHR12486">
    <property type="entry name" value="APRATAXIN-RELATED"/>
    <property type="match status" value="1"/>
</dbReference>
<dbReference type="InterPro" id="IPR036265">
    <property type="entry name" value="HIT-like_sf"/>
</dbReference>
<dbReference type="EMBL" id="KV587299">
    <property type="protein sequence ID" value="OPL32723.1"/>
    <property type="molecule type" value="Genomic_DNA"/>
</dbReference>
<dbReference type="GO" id="GO:0016787">
    <property type="term" value="F:hydrolase activity"/>
    <property type="evidence" value="ECO:0007669"/>
    <property type="project" value="UniProtKB-KW"/>
</dbReference>
<sequence>MVAYDETSDEDFVVFRDIRPASNHHYLVIPKIHIPNPKQLNQSHIPLVEKLISIGQQVLTEKKGDIDDTSYGFHWPPFNSISHLHLHVISPASSMSWFQRVIFRPNSFWFVTAEWLISRLKAMEMTPCRM</sequence>
<evidence type="ECO:0000256" key="3">
    <source>
        <dbReference type="ARBA" id="ARBA00024472"/>
    </source>
</evidence>
<gene>
    <name evidence="11" type="ORF">AM593_01795</name>
</gene>
<feature type="domain" description="HIT" evidence="10">
    <location>
        <begin position="1"/>
        <end position="98"/>
    </location>
</feature>
<dbReference type="GO" id="GO:0000166">
    <property type="term" value="F:nucleotide binding"/>
    <property type="evidence" value="ECO:0007669"/>
    <property type="project" value="UniProtKB-KW"/>
</dbReference>
<dbReference type="Gene3D" id="3.30.428.10">
    <property type="entry name" value="HIT-like"/>
    <property type="match status" value="1"/>
</dbReference>
<organism evidence="11 12">
    <name type="scientific">Mytilus galloprovincialis</name>
    <name type="common">Mediterranean mussel</name>
    <dbReference type="NCBI Taxonomy" id="29158"/>
    <lineage>
        <taxon>Eukaryota</taxon>
        <taxon>Metazoa</taxon>
        <taxon>Spiralia</taxon>
        <taxon>Lophotrochozoa</taxon>
        <taxon>Mollusca</taxon>
        <taxon>Bivalvia</taxon>
        <taxon>Autobranchia</taxon>
        <taxon>Pteriomorphia</taxon>
        <taxon>Mytilida</taxon>
        <taxon>Mytiloidea</taxon>
        <taxon>Mytilidae</taxon>
        <taxon>Mytilinae</taxon>
        <taxon>Mytilus</taxon>
    </lineage>
</organism>
<evidence type="ECO:0000256" key="7">
    <source>
        <dbReference type="PIRSR" id="PIRSR601310-1"/>
    </source>
</evidence>
<evidence type="ECO:0000256" key="6">
    <source>
        <dbReference type="ARBA" id="ARBA00042361"/>
    </source>
</evidence>